<organism evidence="7 10">
    <name type="scientific">Saccharopolyspora kobensis</name>
    <dbReference type="NCBI Taxonomy" id="146035"/>
    <lineage>
        <taxon>Bacteria</taxon>
        <taxon>Bacillati</taxon>
        <taxon>Actinomycetota</taxon>
        <taxon>Actinomycetes</taxon>
        <taxon>Pseudonocardiales</taxon>
        <taxon>Pseudonocardiaceae</taxon>
        <taxon>Saccharopolyspora</taxon>
    </lineage>
</organism>
<reference evidence="7" key="1">
    <citation type="submission" date="2016-10" db="EMBL/GenBank/DDBJ databases">
        <authorList>
            <person name="de Groot N.N."/>
        </authorList>
    </citation>
    <scope>NUCLEOTIDE SEQUENCE [LARGE SCALE GENOMIC DNA]</scope>
    <source>
        <strain evidence="7">ATCC 20501</strain>
    </source>
</reference>
<evidence type="ECO:0000256" key="2">
    <source>
        <dbReference type="ARBA" id="ARBA00022692"/>
    </source>
</evidence>
<feature type="domain" description="DUF202" evidence="6">
    <location>
        <begin position="10"/>
        <end position="73"/>
    </location>
</feature>
<evidence type="ECO:0000313" key="10">
    <source>
        <dbReference type="Proteomes" id="UP000236729"/>
    </source>
</evidence>
<evidence type="ECO:0000256" key="5">
    <source>
        <dbReference type="SAM" id="Phobius"/>
    </source>
</evidence>
<feature type="transmembrane region" description="Helical" evidence="5">
    <location>
        <begin position="46"/>
        <end position="67"/>
    </location>
</feature>
<feature type="transmembrane region" description="Helical" evidence="5">
    <location>
        <begin position="21"/>
        <end position="40"/>
    </location>
</feature>
<accession>A0A1H6EGS8</accession>
<dbReference type="GO" id="GO:0012505">
    <property type="term" value="C:endomembrane system"/>
    <property type="evidence" value="ECO:0007669"/>
    <property type="project" value="UniProtKB-SubCell"/>
</dbReference>
<dbReference type="SMR" id="A0A1H6EGS8"/>
<evidence type="ECO:0000256" key="3">
    <source>
        <dbReference type="ARBA" id="ARBA00022989"/>
    </source>
</evidence>
<dbReference type="EMBL" id="FOME01000013">
    <property type="protein sequence ID" value="SFE65660.1"/>
    <property type="molecule type" value="Genomic_DNA"/>
</dbReference>
<dbReference type="InterPro" id="IPR003807">
    <property type="entry name" value="DUF202"/>
</dbReference>
<evidence type="ECO:0000313" key="8">
    <source>
        <dbReference type="EMBL" id="SFE65660.1"/>
    </source>
</evidence>
<evidence type="ECO:0000313" key="9">
    <source>
        <dbReference type="Proteomes" id="UP000199690"/>
    </source>
</evidence>
<dbReference type="RefSeq" id="WP_177247752.1">
    <property type="nucleotide sequence ID" value="NZ_FNVB01000013.1"/>
</dbReference>
<reference evidence="9 10" key="2">
    <citation type="submission" date="2016-10" db="EMBL/GenBank/DDBJ databases">
        <authorList>
            <person name="Varghese N."/>
            <person name="Submissions S."/>
        </authorList>
    </citation>
    <scope>NUCLEOTIDE SEQUENCE [LARGE SCALE GENOMIC DNA]</scope>
    <source>
        <strain evidence="10">ATCC 20501</strain>
        <strain evidence="8 9">CGMCC 4.3529</strain>
    </source>
</reference>
<sequence>MAQRPDGPWDPGLQIERTTLAWLRTTLAFIIGLLVLLRLMGHVNVLAALVCAALALPLGLTIGWLLWRRHLDGERRLRERAPLPGGALPAAVTALAVVAGCSGLAFVLFA</sequence>
<feature type="transmembrane region" description="Helical" evidence="5">
    <location>
        <begin position="88"/>
        <end position="109"/>
    </location>
</feature>
<evidence type="ECO:0000256" key="1">
    <source>
        <dbReference type="ARBA" id="ARBA00004127"/>
    </source>
</evidence>
<proteinExistence type="predicted"/>
<dbReference type="Proteomes" id="UP000199690">
    <property type="component" value="Unassembled WGS sequence"/>
</dbReference>
<keyword evidence="4 5" id="KW-0472">Membrane</keyword>
<name>A0A1H6EGS8_9PSEU</name>
<dbReference type="EMBL" id="FNVB01000013">
    <property type="protein sequence ID" value="SEG97027.1"/>
    <property type="molecule type" value="Genomic_DNA"/>
</dbReference>
<dbReference type="AlphaFoldDB" id="A0A1H6EGS8"/>
<keyword evidence="3 5" id="KW-1133">Transmembrane helix</keyword>
<comment type="subcellular location">
    <subcellularLocation>
        <location evidence="1">Endomembrane system</location>
        <topology evidence="1">Multi-pass membrane protein</topology>
    </subcellularLocation>
</comment>
<protein>
    <submittedName>
        <fullName evidence="7">Uncharacterized membrane protein YidH, DUF202 family</fullName>
    </submittedName>
</protein>
<keyword evidence="9" id="KW-1185">Reference proteome</keyword>
<evidence type="ECO:0000259" key="6">
    <source>
        <dbReference type="Pfam" id="PF02656"/>
    </source>
</evidence>
<dbReference type="Proteomes" id="UP000236729">
    <property type="component" value="Unassembled WGS sequence"/>
</dbReference>
<gene>
    <name evidence="7" type="ORF">SAMN02982929_06619</name>
    <name evidence="8" type="ORF">SAMN05216506_11375</name>
</gene>
<dbReference type="Pfam" id="PF02656">
    <property type="entry name" value="DUF202"/>
    <property type="match status" value="1"/>
</dbReference>
<accession>A0A1I2CDA6</accession>
<evidence type="ECO:0000256" key="4">
    <source>
        <dbReference type="ARBA" id="ARBA00023136"/>
    </source>
</evidence>
<evidence type="ECO:0000313" key="7">
    <source>
        <dbReference type="EMBL" id="SEG97027.1"/>
    </source>
</evidence>
<keyword evidence="2 5" id="KW-0812">Transmembrane</keyword>